<feature type="domain" description="Cadherin" evidence="1">
    <location>
        <begin position="193"/>
        <end position="325"/>
    </location>
</feature>
<dbReference type="OrthoDB" id="5918572at2"/>
<evidence type="ECO:0000259" key="1">
    <source>
        <dbReference type="PROSITE" id="PS50268"/>
    </source>
</evidence>
<dbReference type="InterPro" id="IPR010221">
    <property type="entry name" value="VCBS_dom"/>
</dbReference>
<dbReference type="GO" id="GO:0007156">
    <property type="term" value="P:homophilic cell adhesion via plasma membrane adhesion molecules"/>
    <property type="evidence" value="ECO:0007669"/>
    <property type="project" value="InterPro"/>
</dbReference>
<dbReference type="EMBL" id="POSK01000004">
    <property type="protein sequence ID" value="PNI05270.1"/>
    <property type="molecule type" value="Genomic_DNA"/>
</dbReference>
<comment type="caution">
    <text evidence="2">The sequence shown here is derived from an EMBL/GenBank/DDBJ whole genome shotgun (WGS) entry which is preliminary data.</text>
</comment>
<gene>
    <name evidence="2" type="ORF">C1N32_07745</name>
</gene>
<dbReference type="PROSITE" id="PS50268">
    <property type="entry name" value="CADHERIN_2"/>
    <property type="match status" value="2"/>
</dbReference>
<dbReference type="RefSeq" id="WP_102965931.1">
    <property type="nucleotide sequence ID" value="NZ_POSK01000004.1"/>
</dbReference>
<dbReference type="AlphaFoldDB" id="A0A2J8I425"/>
<protein>
    <recommendedName>
        <fullName evidence="1">Cadherin domain-containing protein</fullName>
    </recommendedName>
</protein>
<dbReference type="NCBIfam" id="TIGR01965">
    <property type="entry name" value="VCBS_repeat"/>
    <property type="match status" value="1"/>
</dbReference>
<organism evidence="2 3">
    <name type="scientific">Vibrio diazotrophicus</name>
    <dbReference type="NCBI Taxonomy" id="685"/>
    <lineage>
        <taxon>Bacteria</taxon>
        <taxon>Pseudomonadati</taxon>
        <taxon>Pseudomonadota</taxon>
        <taxon>Gammaproteobacteria</taxon>
        <taxon>Vibrionales</taxon>
        <taxon>Vibrionaceae</taxon>
        <taxon>Vibrio</taxon>
    </lineage>
</organism>
<dbReference type="GO" id="GO:0005509">
    <property type="term" value="F:calcium ion binding"/>
    <property type="evidence" value="ECO:0007669"/>
    <property type="project" value="InterPro"/>
</dbReference>
<name>A0A2J8I425_VIBDI</name>
<evidence type="ECO:0000313" key="3">
    <source>
        <dbReference type="Proteomes" id="UP000236449"/>
    </source>
</evidence>
<reference evidence="2 3" key="1">
    <citation type="submission" date="2018-01" db="EMBL/GenBank/DDBJ databases">
        <title>Draft genome sequences of six Vibrio diazotrophicus strains isolated from deep-sea sediments of the Baltic Sea.</title>
        <authorList>
            <person name="Castillo D."/>
            <person name="Vandieken V."/>
            <person name="Chiang O."/>
            <person name="Middelboe M."/>
        </authorList>
    </citation>
    <scope>NUCLEOTIDE SEQUENCE [LARGE SCALE GENOMIC DNA]</scope>
    <source>
        <strain evidence="2 3">60.27F</strain>
    </source>
</reference>
<evidence type="ECO:0000313" key="2">
    <source>
        <dbReference type="EMBL" id="PNI05270.1"/>
    </source>
</evidence>
<sequence length="1019" mass="109258">MNARTLSQFMLANITLVIDRQGQIRELIAGAQPAPGEVVVTVGDGANPQVTAQEVLGDEGQTPLNLDFDAEIANIIAQLEDGVDPTLNPDQATAAGGTNGSALGTSGTVIMQLASLIAATAFSTEGFARSSLSQTESLNEDLVQDEPPTIATTPFAVEDVPNILPVFTESEYTSEDAEDDNYFVDDSEEGGDTNYSYYFTYQENSPTGAVVGQVAATDVDSDDATLTYEITNNVTVTIDGVDYDAYGIDSNGNIYLTNEGAQAFTNDFEDESGEGGLADNSHTIEVTVTDINGGSAIATVYLEESNQVSGSYVLEEVNETDSPVMVDIAVQVPEAGDIPEFVLGAYAPTSVNQVGDFSLPDGFDNPEDFGTLTYTESGWKFEASDAFNSMNTGDSLTLSFEVTSDDGATHKVDVKINGTNDAPVFEGTIYTDATSEDGYNPGNSFDEAEAVEGEDPTIATYSFYYDENSDKDDVIGKVQASDVDNENLIYAITENISVTVDNQAFDLYEINPETGEISLTALAAELYANYEDADNDHQITVSVRDVFGEEGSETYGEPVYATVNLYERNVNEAPKGEDFTVSVGSESDYIQVVFETGVNTEGDHISDEDVDFFSQNPTYRAGYEPESDSQHDANQDLYSNQTLSIYLTALPEYGSLYVKDGDSYTRIEDSNLYGAVDATAYDPNSIYYKADDPSDFTMSIDNVEEAGAGVYSFKLVNGAVVTVSATSTHGDNKGQVTLETNPGNSENNQGIGFGVDSGNGIGSGETLIFDLSDNPLYSVDFGIDGLNSNHMATVVYTYLDGTSSEPYNYGNGSLSQSSEGVYSVSDDNPIVRIEFYPSEHTNGGNSGSNYVVTYISGEEAVVNDPTFEYTVVDSEGAMPVDEDDNVVTYEVTLDVENGVNIVYADTGDDTLEGDDRSNIFTWLDSALDNSTDIIKNFEFGVDKVDLTSILDDDTETTDISDLLGKVTISSVDNEDVVLTVEHGASESQTIIIEDIYADIAGMEAADILNSLVKVNTETV</sequence>
<dbReference type="InterPro" id="IPR002126">
    <property type="entry name" value="Cadherin-like_dom"/>
</dbReference>
<feature type="domain" description="Cadherin" evidence="1">
    <location>
        <begin position="457"/>
        <end position="576"/>
    </location>
</feature>
<dbReference type="Proteomes" id="UP000236449">
    <property type="component" value="Unassembled WGS sequence"/>
</dbReference>
<proteinExistence type="predicted"/>
<dbReference type="GO" id="GO:0016020">
    <property type="term" value="C:membrane"/>
    <property type="evidence" value="ECO:0007669"/>
    <property type="project" value="InterPro"/>
</dbReference>
<dbReference type="InterPro" id="IPR015919">
    <property type="entry name" value="Cadherin-like_sf"/>
</dbReference>
<dbReference type="SUPFAM" id="SSF49313">
    <property type="entry name" value="Cadherin-like"/>
    <property type="match status" value="2"/>
</dbReference>
<dbReference type="CDD" id="cd11304">
    <property type="entry name" value="Cadherin_repeat"/>
    <property type="match status" value="2"/>
</dbReference>
<dbReference type="Gene3D" id="2.60.40.60">
    <property type="entry name" value="Cadherins"/>
    <property type="match status" value="2"/>
</dbReference>
<accession>A0A2J8I425</accession>